<comment type="caution">
    <text evidence="2">The sequence shown here is derived from an EMBL/GenBank/DDBJ whole genome shotgun (WGS) entry which is preliminary data.</text>
</comment>
<dbReference type="Proteomes" id="UP000289411">
    <property type="component" value="Unassembled WGS sequence"/>
</dbReference>
<evidence type="ECO:0000313" key="2">
    <source>
        <dbReference type="EMBL" id="RYB02140.1"/>
    </source>
</evidence>
<keyword evidence="3" id="KW-1185">Reference proteome</keyword>
<reference evidence="2 3" key="1">
    <citation type="submission" date="2018-09" db="EMBL/GenBank/DDBJ databases">
        <authorList>
            <person name="Grouzdev D.S."/>
            <person name="Krutkina M.S."/>
        </authorList>
    </citation>
    <scope>NUCLEOTIDE SEQUENCE [LARGE SCALE GENOMIC DNA]</scope>
    <source>
        <strain evidence="2 3">RmlP001</strain>
    </source>
</reference>
<protein>
    <submittedName>
        <fullName evidence="2">Uncharacterized protein</fullName>
    </submittedName>
</protein>
<evidence type="ECO:0000313" key="3">
    <source>
        <dbReference type="Proteomes" id="UP000289411"/>
    </source>
</evidence>
<dbReference type="OrthoDB" id="7986077at2"/>
<evidence type="ECO:0000256" key="1">
    <source>
        <dbReference type="SAM" id="MobiDB-lite"/>
    </source>
</evidence>
<dbReference type="EMBL" id="QYBC01000023">
    <property type="protein sequence ID" value="RYB02140.1"/>
    <property type="molecule type" value="Genomic_DNA"/>
</dbReference>
<feature type="region of interest" description="Disordered" evidence="1">
    <location>
        <begin position="155"/>
        <end position="175"/>
    </location>
</feature>
<dbReference type="RefSeq" id="WP_129221508.1">
    <property type="nucleotide sequence ID" value="NZ_QYBC01000023.1"/>
</dbReference>
<accession>A0A4Q2R9F9</accession>
<name>A0A4Q2R9F9_9HYPH</name>
<gene>
    <name evidence="2" type="ORF">D3272_22735</name>
</gene>
<sequence>MADATTTPRDDVIAAFHRACSRPTAADIASWIERHPDHADDIRTHAEALLAGIQDRHLRPETSDGLLARTQASALGALESARARATKVEASPGLEALMSAAATDVPRVARALGLGRAPLVDLVQGRVVMPAPVALLAALADALRTTVAAVDAATRAAAPRMGPAKAEGGPSAPRRRFADIVRDDPTMATASKDLWLTLLED</sequence>
<organism evidence="2 3">
    <name type="scientific">Lichenibacterium ramalinae</name>
    <dbReference type="NCBI Taxonomy" id="2316527"/>
    <lineage>
        <taxon>Bacteria</taxon>
        <taxon>Pseudomonadati</taxon>
        <taxon>Pseudomonadota</taxon>
        <taxon>Alphaproteobacteria</taxon>
        <taxon>Hyphomicrobiales</taxon>
        <taxon>Lichenihabitantaceae</taxon>
        <taxon>Lichenibacterium</taxon>
    </lineage>
</organism>
<reference evidence="2 3" key="2">
    <citation type="submission" date="2019-02" db="EMBL/GenBank/DDBJ databases">
        <title>'Lichenibacterium ramalinii' gen. nov. sp. nov., 'Lichenibacterium minor' gen. nov. sp. nov.</title>
        <authorList>
            <person name="Pankratov T."/>
        </authorList>
    </citation>
    <scope>NUCLEOTIDE SEQUENCE [LARGE SCALE GENOMIC DNA]</scope>
    <source>
        <strain evidence="2 3">RmlP001</strain>
    </source>
</reference>
<proteinExistence type="predicted"/>
<dbReference type="AlphaFoldDB" id="A0A4Q2R9F9"/>